<sequence>MLPLISFHSLVAGRGDGLKAELLALLSRCPASDGGLSVSFDAEEVGHLHEAMPDEPKEAAPK</sequence>
<gene>
    <name evidence="1" type="ORF">AWB82_06372</name>
</gene>
<keyword evidence="2" id="KW-1185">Reference proteome</keyword>
<reference evidence="1" key="1">
    <citation type="submission" date="2016-01" db="EMBL/GenBank/DDBJ databases">
        <authorList>
            <person name="Peeters C."/>
        </authorList>
    </citation>
    <scope>NUCLEOTIDE SEQUENCE [LARGE SCALE GENOMIC DNA]</scope>
    <source>
        <strain evidence="1">LMG 29325</strain>
    </source>
</reference>
<evidence type="ECO:0000313" key="2">
    <source>
        <dbReference type="Proteomes" id="UP000054596"/>
    </source>
</evidence>
<comment type="caution">
    <text evidence="1">The sequence shown here is derived from an EMBL/GenBank/DDBJ whole genome shotgun (WGS) entry which is preliminary data.</text>
</comment>
<dbReference type="EMBL" id="FCOJ02000072">
    <property type="protein sequence ID" value="SAK90467.1"/>
    <property type="molecule type" value="Genomic_DNA"/>
</dbReference>
<proteinExistence type="predicted"/>
<accession>A0A158D9H6</accession>
<evidence type="ECO:0000313" key="1">
    <source>
        <dbReference type="EMBL" id="SAK90467.1"/>
    </source>
</evidence>
<dbReference type="Proteomes" id="UP000054596">
    <property type="component" value="Unassembled WGS sequence"/>
</dbReference>
<protein>
    <submittedName>
        <fullName evidence="1">Uncharacterized protein</fullName>
    </submittedName>
</protein>
<dbReference type="AlphaFoldDB" id="A0A158D9H6"/>
<name>A0A158D9H6_9BURK</name>
<organism evidence="1 2">
    <name type="scientific">Caballeronia glebae</name>
    <dbReference type="NCBI Taxonomy" id="1777143"/>
    <lineage>
        <taxon>Bacteria</taxon>
        <taxon>Pseudomonadati</taxon>
        <taxon>Pseudomonadota</taxon>
        <taxon>Betaproteobacteria</taxon>
        <taxon>Burkholderiales</taxon>
        <taxon>Burkholderiaceae</taxon>
        <taxon>Caballeronia</taxon>
    </lineage>
</organism>